<gene>
    <name evidence="1" type="ORF">KP79_PYT23414</name>
</gene>
<dbReference type="AlphaFoldDB" id="A0A210PUN3"/>
<dbReference type="EMBL" id="NEDP02005485">
    <property type="protein sequence ID" value="OWF40156.1"/>
    <property type="molecule type" value="Genomic_DNA"/>
</dbReference>
<sequence>MEKHVHDLFFPHETNDPLLDNFDTRGFPVDKLGTALVAQAISINKDDHKFHSMIDKRALADVLEELYNSLHWKKLGFCLYTLLYPDEVRNDVLGICLRDFIEDRGHVWAEKLLSHIMEPRWTAMWQYKIVRGQTSEEKYNREMNALFVKLHLLDPQSVIPAYQFLLNQRALPTVNLELATRNYLGDAIDCAEIEEEVLDAITRSSMPINVSRLSLSDIEIFYGVEVDEFIVTWCRNIGVWSGNRADNSRTSKPRDRCCVM</sequence>
<dbReference type="Proteomes" id="UP000242188">
    <property type="component" value="Unassembled WGS sequence"/>
</dbReference>
<protein>
    <submittedName>
        <fullName evidence="1">Uncharacterized protein</fullName>
    </submittedName>
</protein>
<reference evidence="1 2" key="1">
    <citation type="journal article" date="2017" name="Nat. Ecol. Evol.">
        <title>Scallop genome provides insights into evolution of bilaterian karyotype and development.</title>
        <authorList>
            <person name="Wang S."/>
            <person name="Zhang J."/>
            <person name="Jiao W."/>
            <person name="Li J."/>
            <person name="Xun X."/>
            <person name="Sun Y."/>
            <person name="Guo X."/>
            <person name="Huan P."/>
            <person name="Dong B."/>
            <person name="Zhang L."/>
            <person name="Hu X."/>
            <person name="Sun X."/>
            <person name="Wang J."/>
            <person name="Zhao C."/>
            <person name="Wang Y."/>
            <person name="Wang D."/>
            <person name="Huang X."/>
            <person name="Wang R."/>
            <person name="Lv J."/>
            <person name="Li Y."/>
            <person name="Zhang Z."/>
            <person name="Liu B."/>
            <person name="Lu W."/>
            <person name="Hui Y."/>
            <person name="Liang J."/>
            <person name="Zhou Z."/>
            <person name="Hou R."/>
            <person name="Li X."/>
            <person name="Liu Y."/>
            <person name="Li H."/>
            <person name="Ning X."/>
            <person name="Lin Y."/>
            <person name="Zhao L."/>
            <person name="Xing Q."/>
            <person name="Dou J."/>
            <person name="Li Y."/>
            <person name="Mao J."/>
            <person name="Guo H."/>
            <person name="Dou H."/>
            <person name="Li T."/>
            <person name="Mu C."/>
            <person name="Jiang W."/>
            <person name="Fu Q."/>
            <person name="Fu X."/>
            <person name="Miao Y."/>
            <person name="Liu J."/>
            <person name="Yu Q."/>
            <person name="Li R."/>
            <person name="Liao H."/>
            <person name="Li X."/>
            <person name="Kong Y."/>
            <person name="Jiang Z."/>
            <person name="Chourrout D."/>
            <person name="Li R."/>
            <person name="Bao Z."/>
        </authorList>
    </citation>
    <scope>NUCLEOTIDE SEQUENCE [LARGE SCALE GENOMIC DNA]</scope>
    <source>
        <strain evidence="1 2">PY_sf001</strain>
    </source>
</reference>
<evidence type="ECO:0000313" key="1">
    <source>
        <dbReference type="EMBL" id="OWF40156.1"/>
    </source>
</evidence>
<keyword evidence="2" id="KW-1185">Reference proteome</keyword>
<accession>A0A210PUN3</accession>
<proteinExistence type="predicted"/>
<evidence type="ECO:0000313" key="2">
    <source>
        <dbReference type="Proteomes" id="UP000242188"/>
    </source>
</evidence>
<comment type="caution">
    <text evidence="1">The sequence shown here is derived from an EMBL/GenBank/DDBJ whole genome shotgun (WGS) entry which is preliminary data.</text>
</comment>
<name>A0A210PUN3_MIZYE</name>
<dbReference type="OrthoDB" id="6282642at2759"/>
<organism evidence="1 2">
    <name type="scientific">Mizuhopecten yessoensis</name>
    <name type="common">Japanese scallop</name>
    <name type="synonym">Patinopecten yessoensis</name>
    <dbReference type="NCBI Taxonomy" id="6573"/>
    <lineage>
        <taxon>Eukaryota</taxon>
        <taxon>Metazoa</taxon>
        <taxon>Spiralia</taxon>
        <taxon>Lophotrochozoa</taxon>
        <taxon>Mollusca</taxon>
        <taxon>Bivalvia</taxon>
        <taxon>Autobranchia</taxon>
        <taxon>Pteriomorphia</taxon>
        <taxon>Pectinida</taxon>
        <taxon>Pectinoidea</taxon>
        <taxon>Pectinidae</taxon>
        <taxon>Mizuhopecten</taxon>
    </lineage>
</organism>